<dbReference type="PANTHER" id="PTHR34222">
    <property type="entry name" value="GAG_PRE-INTEGRS DOMAIN-CONTAINING PROTEIN"/>
    <property type="match status" value="1"/>
</dbReference>
<sequence length="333" mass="37937">MGKRPGETASQYEKHILFVHPSGHSLTSSPLDGTNFLRRVNLIVTSWTWNSMSKDMVESFIHFNTSRGLWLAIKARYGWSNGPLIYQLQRELSSMVQQDLSLTAYLTNVTKLWNELNCLAPAPKCKCGHCTRGINKEIDELTSLTQLMQFLMGVYETFNNEGSQILMLDRLPSVEKAFSMLYTVEQQRAIQTSTKISTSNVAYQLTMKGTKRDDDKYVQKKKFIADKGNFLCKHCRRLGHGKDTYFQLHGICDWYISLNERRKNGRAFAANVDVKSERMQGTSMGNELIKLLQKANTPSNPITSYAKALHNSTRSLQEVLVDEIEKMEEGKAN</sequence>
<reference evidence="2" key="1">
    <citation type="submission" date="2025-08" db="UniProtKB">
        <authorList>
            <consortium name="RefSeq"/>
        </authorList>
    </citation>
    <scope>IDENTIFICATION</scope>
</reference>
<dbReference type="KEGG" id="sind:105162409"/>
<organism evidence="1 2">
    <name type="scientific">Sesamum indicum</name>
    <name type="common">Oriental sesame</name>
    <name type="synonym">Sesamum orientale</name>
    <dbReference type="NCBI Taxonomy" id="4182"/>
    <lineage>
        <taxon>Eukaryota</taxon>
        <taxon>Viridiplantae</taxon>
        <taxon>Streptophyta</taxon>
        <taxon>Embryophyta</taxon>
        <taxon>Tracheophyta</taxon>
        <taxon>Spermatophyta</taxon>
        <taxon>Magnoliopsida</taxon>
        <taxon>eudicotyledons</taxon>
        <taxon>Gunneridae</taxon>
        <taxon>Pentapetalae</taxon>
        <taxon>asterids</taxon>
        <taxon>lamiids</taxon>
        <taxon>Lamiales</taxon>
        <taxon>Pedaliaceae</taxon>
        <taxon>Sesamum</taxon>
    </lineage>
</organism>
<keyword evidence="1" id="KW-1185">Reference proteome</keyword>
<name>A0A6I9T8U1_SESIN</name>
<accession>A0A6I9T8U1</accession>
<dbReference type="InParanoid" id="A0A6I9T8U1"/>
<dbReference type="Proteomes" id="UP000504604">
    <property type="component" value="Linkage group LG5"/>
</dbReference>
<evidence type="ECO:0000313" key="1">
    <source>
        <dbReference type="Proteomes" id="UP000504604"/>
    </source>
</evidence>
<evidence type="ECO:0000313" key="2">
    <source>
        <dbReference type="RefSeq" id="XP_011078706.1"/>
    </source>
</evidence>
<dbReference type="OrthoDB" id="5544992at2759"/>
<dbReference type="RefSeq" id="XP_011078706.1">
    <property type="nucleotide sequence ID" value="XM_011080404.1"/>
</dbReference>
<dbReference type="AlphaFoldDB" id="A0A6I9T8U1"/>
<dbReference type="GeneID" id="105162409"/>
<proteinExistence type="predicted"/>
<protein>
    <submittedName>
        <fullName evidence="2">Uncharacterized protein LOC105162409</fullName>
    </submittedName>
</protein>
<gene>
    <name evidence="2" type="primary">LOC105162409</name>
</gene>
<dbReference type="PANTHER" id="PTHR34222:SF99">
    <property type="entry name" value="PROTEIN, PUTATIVE-RELATED"/>
    <property type="match status" value="1"/>
</dbReference>